<comment type="similarity">
    <text evidence="1">Belongs to the sigma-70 factor family. ECF subfamily.</text>
</comment>
<evidence type="ECO:0000256" key="4">
    <source>
        <dbReference type="ARBA" id="ARBA00023163"/>
    </source>
</evidence>
<evidence type="ECO:0000313" key="8">
    <source>
        <dbReference type="Proteomes" id="UP000275663"/>
    </source>
</evidence>
<dbReference type="InterPro" id="IPR013249">
    <property type="entry name" value="RNA_pol_sigma70_r4_t2"/>
</dbReference>
<evidence type="ECO:0000259" key="6">
    <source>
        <dbReference type="Pfam" id="PF08281"/>
    </source>
</evidence>
<dbReference type="Gene3D" id="1.10.10.10">
    <property type="entry name" value="Winged helix-like DNA-binding domain superfamily/Winged helix DNA-binding domain"/>
    <property type="match status" value="1"/>
</dbReference>
<dbReference type="PANTHER" id="PTHR43133:SF51">
    <property type="entry name" value="RNA POLYMERASE SIGMA FACTOR"/>
    <property type="match status" value="1"/>
</dbReference>
<dbReference type="Pfam" id="PF08281">
    <property type="entry name" value="Sigma70_r4_2"/>
    <property type="match status" value="1"/>
</dbReference>
<dbReference type="SUPFAM" id="SSF88659">
    <property type="entry name" value="Sigma3 and sigma4 domains of RNA polymerase sigma factors"/>
    <property type="match status" value="1"/>
</dbReference>
<proteinExistence type="inferred from homology"/>
<keyword evidence="8" id="KW-1185">Reference proteome</keyword>
<evidence type="ECO:0000256" key="2">
    <source>
        <dbReference type="ARBA" id="ARBA00023015"/>
    </source>
</evidence>
<dbReference type="Proteomes" id="UP000275663">
    <property type="component" value="Chromosome"/>
</dbReference>
<protein>
    <submittedName>
        <fullName evidence="7">RNA polymerase sigma factor</fullName>
    </submittedName>
</protein>
<dbReference type="InterPro" id="IPR013324">
    <property type="entry name" value="RNA_pol_sigma_r3/r4-like"/>
</dbReference>
<name>A0A3Q9BQ45_9BURK</name>
<dbReference type="GO" id="GO:0016987">
    <property type="term" value="F:sigma factor activity"/>
    <property type="evidence" value="ECO:0007669"/>
    <property type="project" value="UniProtKB-KW"/>
</dbReference>
<sequence>MKLSEQNLGLLTAAKIGDPSALNHVLILCQPDIRRYAQRHCAISDVDDAVQESLLILSRKIGTVQALAAFSGWLFKVVARECRRLGRKMLRYDPYEEEKLESWLNTRSTDQLRLELIQALESLPQDYREIILLRDFEELTIGEIAQHLGLTPGASKSRLHRARLLAREYLLGSQ</sequence>
<keyword evidence="2" id="KW-0805">Transcription regulation</keyword>
<dbReference type="Gene3D" id="1.10.1740.10">
    <property type="match status" value="1"/>
</dbReference>
<feature type="domain" description="RNA polymerase sigma factor 70 region 4 type 2" evidence="6">
    <location>
        <begin position="114"/>
        <end position="163"/>
    </location>
</feature>
<keyword evidence="4" id="KW-0804">Transcription</keyword>
<dbReference type="GO" id="GO:0006352">
    <property type="term" value="P:DNA-templated transcription initiation"/>
    <property type="evidence" value="ECO:0007669"/>
    <property type="project" value="InterPro"/>
</dbReference>
<dbReference type="AlphaFoldDB" id="A0A3Q9BQ45"/>
<dbReference type="OrthoDB" id="9803470at2"/>
<dbReference type="InterPro" id="IPR007627">
    <property type="entry name" value="RNA_pol_sigma70_r2"/>
</dbReference>
<evidence type="ECO:0000313" key="7">
    <source>
        <dbReference type="EMBL" id="AZP11940.1"/>
    </source>
</evidence>
<evidence type="ECO:0000256" key="1">
    <source>
        <dbReference type="ARBA" id="ARBA00010641"/>
    </source>
</evidence>
<feature type="domain" description="RNA polymerase sigma-70 region 2" evidence="5">
    <location>
        <begin position="30"/>
        <end position="87"/>
    </location>
</feature>
<dbReference type="EMBL" id="CP034464">
    <property type="protein sequence ID" value="AZP11940.1"/>
    <property type="molecule type" value="Genomic_DNA"/>
</dbReference>
<organism evidence="7 8">
    <name type="scientific">Undibacterium parvum</name>
    <dbReference type="NCBI Taxonomy" id="401471"/>
    <lineage>
        <taxon>Bacteria</taxon>
        <taxon>Pseudomonadati</taxon>
        <taxon>Pseudomonadota</taxon>
        <taxon>Betaproteobacteria</taxon>
        <taxon>Burkholderiales</taxon>
        <taxon>Oxalobacteraceae</taxon>
        <taxon>Undibacterium</taxon>
    </lineage>
</organism>
<dbReference type="CDD" id="cd06171">
    <property type="entry name" value="Sigma70_r4"/>
    <property type="match status" value="1"/>
</dbReference>
<accession>A0A3Q9BQ45</accession>
<dbReference type="InterPro" id="IPR013325">
    <property type="entry name" value="RNA_pol_sigma_r2"/>
</dbReference>
<dbReference type="GO" id="GO:0003677">
    <property type="term" value="F:DNA binding"/>
    <property type="evidence" value="ECO:0007669"/>
    <property type="project" value="InterPro"/>
</dbReference>
<dbReference type="Pfam" id="PF04542">
    <property type="entry name" value="Sigma70_r2"/>
    <property type="match status" value="1"/>
</dbReference>
<dbReference type="NCBIfam" id="TIGR02937">
    <property type="entry name" value="sigma70-ECF"/>
    <property type="match status" value="1"/>
</dbReference>
<dbReference type="InterPro" id="IPR014284">
    <property type="entry name" value="RNA_pol_sigma-70_dom"/>
</dbReference>
<reference evidence="7 8" key="1">
    <citation type="journal article" date="2011" name="Int. J. Syst. Evol. Microbiol.">
        <title>Description of Undibacterium oligocarboniphilum sp. nov., isolated from purified water, and Undibacterium pigrum strain CCUG 49012 as the type strain of Undibacterium parvum sp. nov., and emended descriptions of the genus Undibacterium and the species Undibacterium pigrum.</title>
        <authorList>
            <person name="Eder W."/>
            <person name="Wanner G."/>
            <person name="Ludwig W."/>
            <person name="Busse H.J."/>
            <person name="Ziemke-Kageler F."/>
            <person name="Lang E."/>
        </authorList>
    </citation>
    <scope>NUCLEOTIDE SEQUENCE [LARGE SCALE GENOMIC DNA]</scope>
    <source>
        <strain evidence="7 8">DSM 23061</strain>
    </source>
</reference>
<dbReference type="InterPro" id="IPR039425">
    <property type="entry name" value="RNA_pol_sigma-70-like"/>
</dbReference>
<gene>
    <name evidence="7" type="ORF">EJN92_07925</name>
</gene>
<dbReference type="KEGG" id="upv:EJN92_07925"/>
<keyword evidence="3" id="KW-0731">Sigma factor</keyword>
<dbReference type="RefSeq" id="WP_126127322.1">
    <property type="nucleotide sequence ID" value="NZ_CP034464.1"/>
</dbReference>
<evidence type="ECO:0000259" key="5">
    <source>
        <dbReference type="Pfam" id="PF04542"/>
    </source>
</evidence>
<dbReference type="InterPro" id="IPR036388">
    <property type="entry name" value="WH-like_DNA-bd_sf"/>
</dbReference>
<dbReference type="SUPFAM" id="SSF88946">
    <property type="entry name" value="Sigma2 domain of RNA polymerase sigma factors"/>
    <property type="match status" value="1"/>
</dbReference>
<dbReference type="PANTHER" id="PTHR43133">
    <property type="entry name" value="RNA POLYMERASE ECF-TYPE SIGMA FACTO"/>
    <property type="match status" value="1"/>
</dbReference>
<evidence type="ECO:0000256" key="3">
    <source>
        <dbReference type="ARBA" id="ARBA00023082"/>
    </source>
</evidence>